<evidence type="ECO:0000313" key="2">
    <source>
        <dbReference type="EMBL" id="KFD61711.1"/>
    </source>
</evidence>
<gene>
    <name evidence="1" type="ORF">M513_02124</name>
    <name evidence="2" type="ORF">M514_02124</name>
</gene>
<name>A0A085MI21_9BILA</name>
<evidence type="ECO:0000313" key="1">
    <source>
        <dbReference type="EMBL" id="KFD56867.1"/>
    </source>
</evidence>
<dbReference type="AlphaFoldDB" id="A0A085MI21"/>
<dbReference type="Proteomes" id="UP000030764">
    <property type="component" value="Unassembled WGS sequence"/>
</dbReference>
<dbReference type="EMBL" id="KL363191">
    <property type="protein sequence ID" value="KFD56867.1"/>
    <property type="molecule type" value="Genomic_DNA"/>
</dbReference>
<evidence type="ECO:0008006" key="4">
    <source>
        <dbReference type="Google" id="ProtNLM"/>
    </source>
</evidence>
<dbReference type="Proteomes" id="UP000030758">
    <property type="component" value="Unassembled WGS sequence"/>
</dbReference>
<dbReference type="EMBL" id="KL367614">
    <property type="protein sequence ID" value="KFD61711.1"/>
    <property type="molecule type" value="Genomic_DNA"/>
</dbReference>
<proteinExistence type="predicted"/>
<reference evidence="1 3" key="1">
    <citation type="journal article" date="2014" name="Nat. Genet.">
        <title>Genome and transcriptome of the porcine whipworm Trichuris suis.</title>
        <authorList>
            <person name="Jex A.R."/>
            <person name="Nejsum P."/>
            <person name="Schwarz E.M."/>
            <person name="Hu L."/>
            <person name="Young N.D."/>
            <person name="Hall R.S."/>
            <person name="Korhonen P.K."/>
            <person name="Liao S."/>
            <person name="Thamsborg S."/>
            <person name="Xia J."/>
            <person name="Xu P."/>
            <person name="Wang S."/>
            <person name="Scheerlinck J.P."/>
            <person name="Hofmann A."/>
            <person name="Sternberg P.W."/>
            <person name="Wang J."/>
            <person name="Gasser R.B."/>
        </authorList>
    </citation>
    <scope>NUCLEOTIDE SEQUENCE [LARGE SCALE GENOMIC DNA]</scope>
    <source>
        <strain evidence="2">DCEP-RM93F</strain>
        <strain evidence="1">DCEP-RM93M</strain>
    </source>
</reference>
<organism evidence="1 3">
    <name type="scientific">Trichuris suis</name>
    <name type="common">pig whipworm</name>
    <dbReference type="NCBI Taxonomy" id="68888"/>
    <lineage>
        <taxon>Eukaryota</taxon>
        <taxon>Metazoa</taxon>
        <taxon>Ecdysozoa</taxon>
        <taxon>Nematoda</taxon>
        <taxon>Enoplea</taxon>
        <taxon>Dorylaimia</taxon>
        <taxon>Trichinellida</taxon>
        <taxon>Trichuridae</taxon>
        <taxon>Trichuris</taxon>
    </lineage>
</organism>
<protein>
    <recommendedName>
        <fullName evidence="4">RNase H type-1 domain-containing protein</fullName>
    </recommendedName>
</protein>
<keyword evidence="3" id="KW-1185">Reference proteome</keyword>
<evidence type="ECO:0000313" key="3">
    <source>
        <dbReference type="Proteomes" id="UP000030764"/>
    </source>
</evidence>
<sequence length="176" mass="19366">MSRVSQTLKFRNPLDAVTKGLNLALSWQMNEVELMADSSTVLRWTSDSLLRKGRLRTKAASEMIIRRRIGILLSLVEECGLALNISLVKSADNKADCSVPQRWSGSPKASAPVRAATVSSEVQQIIAKIRRDAGHPGSRRTLYFVGRVCLTVSKQQVLQVIIYCEACQSIDPAPAK</sequence>
<accession>A0A085MI21</accession>